<dbReference type="KEGG" id="psw:LK03_16160"/>
<dbReference type="PANTHER" id="PTHR23542">
    <property type="match status" value="1"/>
</dbReference>
<proteinExistence type="predicted"/>
<dbReference type="Pfam" id="PF07690">
    <property type="entry name" value="MFS_1"/>
    <property type="match status" value="1"/>
</dbReference>
<dbReference type="RefSeq" id="WP_038413341.1">
    <property type="nucleotide sequence ID" value="NZ_CP009455.1"/>
</dbReference>
<feature type="domain" description="Major facilitator superfamily (MFS) profile" evidence="5">
    <location>
        <begin position="215"/>
        <end position="402"/>
    </location>
</feature>
<keyword evidence="7" id="KW-1185">Reference proteome</keyword>
<dbReference type="AlphaFoldDB" id="A0A089WQ66"/>
<evidence type="ECO:0000256" key="3">
    <source>
        <dbReference type="ARBA" id="ARBA00023136"/>
    </source>
</evidence>
<reference evidence="6 7" key="1">
    <citation type="submission" date="2014-09" db="EMBL/GenBank/DDBJ databases">
        <authorList>
            <person name="Chan K.-G."/>
        </authorList>
    </citation>
    <scope>NUCLEOTIDE SEQUENCE [LARGE SCALE GENOMIC DNA]</scope>
    <source>
        <strain evidence="6 7">ND07</strain>
    </source>
</reference>
<feature type="transmembrane region" description="Helical" evidence="4">
    <location>
        <begin position="105"/>
        <end position="126"/>
    </location>
</feature>
<dbReference type="OrthoDB" id="9180256at2"/>
<feature type="transmembrane region" description="Helical" evidence="4">
    <location>
        <begin position="79"/>
        <end position="99"/>
    </location>
</feature>
<feature type="transmembrane region" description="Helical" evidence="4">
    <location>
        <begin position="370"/>
        <end position="391"/>
    </location>
</feature>
<organism evidence="6 7">
    <name type="scientific">Pseudomonas cremoricolorata</name>
    <dbReference type="NCBI Taxonomy" id="157783"/>
    <lineage>
        <taxon>Bacteria</taxon>
        <taxon>Pseudomonadati</taxon>
        <taxon>Pseudomonadota</taxon>
        <taxon>Gammaproteobacteria</taxon>
        <taxon>Pseudomonadales</taxon>
        <taxon>Pseudomonadaceae</taxon>
        <taxon>Pseudomonas</taxon>
    </lineage>
</organism>
<dbReference type="SUPFAM" id="SSF103473">
    <property type="entry name" value="MFS general substrate transporter"/>
    <property type="match status" value="1"/>
</dbReference>
<dbReference type="GO" id="GO:0022857">
    <property type="term" value="F:transmembrane transporter activity"/>
    <property type="evidence" value="ECO:0007669"/>
    <property type="project" value="InterPro"/>
</dbReference>
<keyword evidence="1 4" id="KW-0812">Transmembrane</keyword>
<evidence type="ECO:0000259" key="5">
    <source>
        <dbReference type="PROSITE" id="PS50850"/>
    </source>
</evidence>
<gene>
    <name evidence="6" type="ORF">LK03_16160</name>
</gene>
<evidence type="ECO:0000256" key="4">
    <source>
        <dbReference type="SAM" id="Phobius"/>
    </source>
</evidence>
<dbReference type="eggNOG" id="COG2814">
    <property type="taxonomic scope" value="Bacteria"/>
</dbReference>
<keyword evidence="3 4" id="KW-0472">Membrane</keyword>
<feature type="transmembrane region" description="Helical" evidence="4">
    <location>
        <begin position="338"/>
        <end position="358"/>
    </location>
</feature>
<feature type="transmembrane region" description="Helical" evidence="4">
    <location>
        <begin position="280"/>
        <end position="298"/>
    </location>
</feature>
<dbReference type="Gene3D" id="1.20.1250.20">
    <property type="entry name" value="MFS general substrate transporter like domains"/>
    <property type="match status" value="2"/>
</dbReference>
<accession>A0A089WQ66</accession>
<evidence type="ECO:0000256" key="2">
    <source>
        <dbReference type="ARBA" id="ARBA00022989"/>
    </source>
</evidence>
<feature type="transmembrane region" description="Helical" evidence="4">
    <location>
        <begin position="218"/>
        <end position="241"/>
    </location>
</feature>
<dbReference type="EMBL" id="CP009455">
    <property type="protein sequence ID" value="AIR90711.1"/>
    <property type="molecule type" value="Genomic_DNA"/>
</dbReference>
<keyword evidence="2 4" id="KW-1133">Transmembrane helix</keyword>
<dbReference type="InterPro" id="IPR011701">
    <property type="entry name" value="MFS"/>
</dbReference>
<feature type="transmembrane region" description="Helical" evidence="4">
    <location>
        <begin position="12"/>
        <end position="36"/>
    </location>
</feature>
<dbReference type="InterPro" id="IPR036259">
    <property type="entry name" value="MFS_trans_sf"/>
</dbReference>
<sequence>MLTPYKELFSAPGTLGFTLAGLLARLALPMTGIGIITMLAQLQGSYTLAGRVCAVFVLSYAVASPQISRLVDRRGQRRILPVATAVSVLGFAILLAGAWRQTVDWPLYLGAVLAGCMPSVSAMVRARWTALYRGQPRLQTAYSLEAVLDEVTFIIGPPLSVGLSIAVLPQAGPVAAAVLLVIGIAALAAQTCSAPAPEAQVETSENATSLLRQPSVQLLAALMMAMGVIVGSVDIVSVAFAEHVGQPAAASLVLSAYAVGSCVAGLLFGTLELRTPLPRLLVLGALATAVATLPLTQVESIGAMALAVLLAGLFFAPTLIVAMSLVERLVPEHRLTEGLTWLLAGLNVGVALGAAAAGQVVDGNGAQAGSAVAVCAGAAVVITALAGYLHLRPRRLAAPDIA</sequence>
<dbReference type="PROSITE" id="PS50850">
    <property type="entry name" value="MFS"/>
    <property type="match status" value="1"/>
</dbReference>
<feature type="transmembrane region" description="Helical" evidence="4">
    <location>
        <begin position="247"/>
        <end position="268"/>
    </location>
</feature>
<dbReference type="PANTHER" id="PTHR23542:SF1">
    <property type="entry name" value="MAJOR FACILITATOR SUPERFAMILY (MFS) PROFILE DOMAIN-CONTAINING PROTEIN"/>
    <property type="match status" value="1"/>
</dbReference>
<dbReference type="Proteomes" id="UP000029493">
    <property type="component" value="Chromosome"/>
</dbReference>
<dbReference type="InterPro" id="IPR020846">
    <property type="entry name" value="MFS_dom"/>
</dbReference>
<name>A0A089WQ66_9PSED</name>
<evidence type="ECO:0000313" key="7">
    <source>
        <dbReference type="Proteomes" id="UP000029493"/>
    </source>
</evidence>
<protein>
    <submittedName>
        <fullName evidence="6">MFS transporter</fullName>
    </submittedName>
</protein>
<evidence type="ECO:0000256" key="1">
    <source>
        <dbReference type="ARBA" id="ARBA00022692"/>
    </source>
</evidence>
<dbReference type="STRING" id="157783.LK03_16160"/>
<feature type="transmembrane region" description="Helical" evidence="4">
    <location>
        <begin position="304"/>
        <end position="326"/>
    </location>
</feature>
<evidence type="ECO:0000313" key="6">
    <source>
        <dbReference type="EMBL" id="AIR90711.1"/>
    </source>
</evidence>